<proteinExistence type="predicted"/>
<feature type="compositionally biased region" description="Polar residues" evidence="1">
    <location>
        <begin position="37"/>
        <end position="51"/>
    </location>
</feature>
<protein>
    <submittedName>
        <fullName evidence="2">Uncharacterized protein</fullName>
    </submittedName>
</protein>
<reference evidence="2 3" key="1">
    <citation type="journal article" date="2020" name="IScience">
        <title>Genome Sequencing of the Endangered Kingdonia uniflora (Circaeasteraceae, Ranunculales) Reveals Potential Mechanisms of Evolutionary Specialization.</title>
        <authorList>
            <person name="Sun Y."/>
            <person name="Deng T."/>
            <person name="Zhang A."/>
            <person name="Moore M.J."/>
            <person name="Landis J.B."/>
            <person name="Lin N."/>
            <person name="Zhang H."/>
            <person name="Zhang X."/>
            <person name="Huang J."/>
            <person name="Zhang X."/>
            <person name="Sun H."/>
            <person name="Wang H."/>
        </authorList>
    </citation>
    <scope>NUCLEOTIDE SEQUENCE [LARGE SCALE GENOMIC DNA]</scope>
    <source>
        <strain evidence="2">TB1705</strain>
        <tissue evidence="2">Leaf</tissue>
    </source>
</reference>
<name>A0A7J7LYS4_9MAGN</name>
<dbReference type="OrthoDB" id="768992at2759"/>
<organism evidence="2 3">
    <name type="scientific">Kingdonia uniflora</name>
    <dbReference type="NCBI Taxonomy" id="39325"/>
    <lineage>
        <taxon>Eukaryota</taxon>
        <taxon>Viridiplantae</taxon>
        <taxon>Streptophyta</taxon>
        <taxon>Embryophyta</taxon>
        <taxon>Tracheophyta</taxon>
        <taxon>Spermatophyta</taxon>
        <taxon>Magnoliopsida</taxon>
        <taxon>Ranunculales</taxon>
        <taxon>Circaeasteraceae</taxon>
        <taxon>Kingdonia</taxon>
    </lineage>
</organism>
<evidence type="ECO:0000313" key="2">
    <source>
        <dbReference type="EMBL" id="KAF6147759.1"/>
    </source>
</evidence>
<accession>A0A7J7LYS4</accession>
<sequence>MDSPNSEFNQPEFPEFDSTPYGGGYDLISTYGKPRSPSDSTCYPRSSTSTIELPGLPNGKEIADHSAIPRNGFTPYVEPYDEPEKPVDPYQPAYEYNPWYDYGYTGQDTQYAPPPPPPCEYNGPCPSIFGYWPCLTQNDQKKCGQQDSGGQGYGNEWKGTAEYIFGSSNSYGEGRNAGFPSENFNYGYERHYVEQPTYVQEEYNESFWVQNPSYYESYQEVYPKTN</sequence>
<dbReference type="Proteomes" id="UP000541444">
    <property type="component" value="Unassembled WGS sequence"/>
</dbReference>
<evidence type="ECO:0000256" key="1">
    <source>
        <dbReference type="SAM" id="MobiDB-lite"/>
    </source>
</evidence>
<dbReference type="PANTHER" id="PTHR33971:SF3">
    <property type="entry name" value="UBIQUITIN CARBOXYL-TERMINAL HYDROLASE 36"/>
    <property type="match status" value="1"/>
</dbReference>
<feature type="region of interest" description="Disordered" evidence="1">
    <location>
        <begin position="1"/>
        <end position="88"/>
    </location>
</feature>
<dbReference type="InterPro" id="IPR038943">
    <property type="entry name" value="PLDrp1-like"/>
</dbReference>
<keyword evidence="3" id="KW-1185">Reference proteome</keyword>
<gene>
    <name evidence="2" type="ORF">GIB67_006732</name>
</gene>
<dbReference type="PANTHER" id="PTHR33971">
    <property type="entry name" value="OS06G0232000 PROTEIN"/>
    <property type="match status" value="1"/>
</dbReference>
<dbReference type="EMBL" id="JACGCM010001879">
    <property type="protein sequence ID" value="KAF6147759.1"/>
    <property type="molecule type" value="Genomic_DNA"/>
</dbReference>
<comment type="caution">
    <text evidence="2">The sequence shown here is derived from an EMBL/GenBank/DDBJ whole genome shotgun (WGS) entry which is preliminary data.</text>
</comment>
<evidence type="ECO:0000313" key="3">
    <source>
        <dbReference type="Proteomes" id="UP000541444"/>
    </source>
</evidence>
<dbReference type="GO" id="GO:0070300">
    <property type="term" value="F:phosphatidic acid binding"/>
    <property type="evidence" value="ECO:0007669"/>
    <property type="project" value="InterPro"/>
</dbReference>
<dbReference type="AlphaFoldDB" id="A0A7J7LYS4"/>